<name>A0A653KCL0_9GAMM</name>
<reference evidence="1 2" key="1">
    <citation type="submission" date="2019-10" db="EMBL/GenBank/DDBJ databases">
        <authorList>
            <person name="Karimi E."/>
        </authorList>
    </citation>
    <scope>NUCLEOTIDE SEQUENCE [LARGE SCALE GENOMIC DNA]</scope>
    <source>
        <strain evidence="1">Acinetobacter sp. 8BE</strain>
    </source>
</reference>
<dbReference type="Proteomes" id="UP000430404">
    <property type="component" value="Unassembled WGS sequence"/>
</dbReference>
<evidence type="ECO:0000313" key="2">
    <source>
        <dbReference type="Proteomes" id="UP000430404"/>
    </source>
</evidence>
<accession>A0A653KCL0</accession>
<dbReference type="AlphaFoldDB" id="A0A653KCL0"/>
<organism evidence="1 2">
    <name type="scientific">Acinetobacter proteolyticus</name>
    <dbReference type="NCBI Taxonomy" id="1776741"/>
    <lineage>
        <taxon>Bacteria</taxon>
        <taxon>Pseudomonadati</taxon>
        <taxon>Pseudomonadota</taxon>
        <taxon>Gammaproteobacteria</taxon>
        <taxon>Moraxellales</taxon>
        <taxon>Moraxellaceae</taxon>
        <taxon>Acinetobacter</taxon>
    </lineage>
</organism>
<dbReference type="RefSeq" id="WP_159724380.1">
    <property type="nucleotide sequence ID" value="NZ_LR732744.1"/>
</dbReference>
<evidence type="ECO:0000313" key="1">
    <source>
        <dbReference type="EMBL" id="VXA58238.1"/>
    </source>
</evidence>
<proteinExistence type="predicted"/>
<dbReference type="EMBL" id="CABWKZ010000056">
    <property type="protein sequence ID" value="VXA58238.1"/>
    <property type="molecule type" value="Genomic_DNA"/>
</dbReference>
<protein>
    <submittedName>
        <fullName evidence="1">Uncharacterized protein</fullName>
    </submittedName>
</protein>
<gene>
    <name evidence="1" type="ORF">ACI8B_60080</name>
</gene>
<sequence>MGNMQKHIIIVESEKPPRLYLGDIIPQVGKVVELKSEELPHRVDTKWVMERYEMARTTVNELLKPFNKGGGGKYSYDPLEIIPVLENRHKLKRGARRKN</sequence>